<dbReference type="Proteomes" id="UP000323856">
    <property type="component" value="Unassembled WGS sequence"/>
</dbReference>
<dbReference type="AlphaFoldDB" id="A0A5B0ENK4"/>
<evidence type="ECO:0000313" key="2">
    <source>
        <dbReference type="Proteomes" id="UP000323856"/>
    </source>
</evidence>
<dbReference type="RefSeq" id="WP_007269498.1">
    <property type="nucleotide sequence ID" value="NZ_VOBL01000002.1"/>
</dbReference>
<sequence>MPAPVKAPRLPVFKEPVTTGSGDLTGLEADGRAERLLFVSDDAAGVDLEDAVFTECHFRAVSLQGAPMTRVTFGDCLIEEVNAPVLEAPDSGWWNTAVIGGRIGSAELYGATFRSVRFERAKLGYLNLRRAKIKDVEFRDVHIEELDVGGANLERVTFIDCTIDTLALNGAKLKDVDLRGARLRTLSGISALKGATVSFEQLLDLAPILANELGLRVE</sequence>
<comment type="caution">
    <text evidence="1">The sequence shown here is derived from an EMBL/GenBank/DDBJ whole genome shotgun (WGS) entry which is preliminary data.</text>
</comment>
<dbReference type="SUPFAM" id="SSF141571">
    <property type="entry name" value="Pentapeptide repeat-like"/>
    <property type="match status" value="1"/>
</dbReference>
<proteinExistence type="predicted"/>
<dbReference type="PANTHER" id="PTHR14136">
    <property type="entry name" value="BTB_POZ DOMAIN-CONTAINING PROTEIN KCTD9"/>
    <property type="match status" value="1"/>
</dbReference>
<reference evidence="1 2" key="1">
    <citation type="submission" date="2019-07" db="EMBL/GenBank/DDBJ databases">
        <title>Analysis of the biochemical properties, biological activity and biotechnological potential of siderophores and biosurfactants produced by Antarctic psychrotolerant bacteria.</title>
        <authorList>
            <person name="Styczynski M."/>
            <person name="Krucon T."/>
            <person name="Decewicz P."/>
            <person name="Dziewit L."/>
        </authorList>
    </citation>
    <scope>NUCLEOTIDE SEQUENCE [LARGE SCALE GENOMIC DNA]</scope>
    <source>
        <strain evidence="1 2">ANT_H27</strain>
    </source>
</reference>
<accession>A0A5B0ENK4</accession>
<dbReference type="Gene3D" id="2.160.20.80">
    <property type="entry name" value="E3 ubiquitin-protein ligase SopA"/>
    <property type="match status" value="1"/>
</dbReference>
<name>A0A5B0ENK4_9MICC</name>
<organism evidence="1 2">
    <name type="scientific">Paeniglutamicibacter gangotriensis</name>
    <dbReference type="NCBI Taxonomy" id="254787"/>
    <lineage>
        <taxon>Bacteria</taxon>
        <taxon>Bacillati</taxon>
        <taxon>Actinomycetota</taxon>
        <taxon>Actinomycetes</taxon>
        <taxon>Micrococcales</taxon>
        <taxon>Micrococcaceae</taxon>
        <taxon>Paeniglutamicibacter</taxon>
    </lineage>
</organism>
<dbReference type="InterPro" id="IPR001646">
    <property type="entry name" value="5peptide_repeat"/>
</dbReference>
<gene>
    <name evidence="1" type="ORF">FQ154_02460</name>
</gene>
<protein>
    <submittedName>
        <fullName evidence="1">Pentapeptide repeat-containing protein</fullName>
    </submittedName>
</protein>
<dbReference type="Pfam" id="PF00805">
    <property type="entry name" value="Pentapeptide"/>
    <property type="match status" value="1"/>
</dbReference>
<dbReference type="EMBL" id="VOBL01000002">
    <property type="protein sequence ID" value="KAA0979310.1"/>
    <property type="molecule type" value="Genomic_DNA"/>
</dbReference>
<dbReference type="PANTHER" id="PTHR14136:SF17">
    <property type="entry name" value="BTB_POZ DOMAIN-CONTAINING PROTEIN KCTD9"/>
    <property type="match status" value="1"/>
</dbReference>
<dbReference type="InterPro" id="IPR051082">
    <property type="entry name" value="Pentapeptide-BTB/POZ_domain"/>
</dbReference>
<evidence type="ECO:0000313" key="1">
    <source>
        <dbReference type="EMBL" id="KAA0979310.1"/>
    </source>
</evidence>
<dbReference type="OrthoDB" id="2579959at2"/>